<dbReference type="EMBL" id="BLXT01000588">
    <property type="protein sequence ID" value="GFN78373.1"/>
    <property type="molecule type" value="Genomic_DNA"/>
</dbReference>
<feature type="region of interest" description="Disordered" evidence="1">
    <location>
        <begin position="1"/>
        <end position="25"/>
    </location>
</feature>
<evidence type="ECO:0000313" key="3">
    <source>
        <dbReference type="Proteomes" id="UP000735302"/>
    </source>
</evidence>
<feature type="compositionally biased region" description="Polar residues" evidence="1">
    <location>
        <begin position="1"/>
        <end position="16"/>
    </location>
</feature>
<proteinExistence type="predicted"/>
<evidence type="ECO:0000313" key="2">
    <source>
        <dbReference type="EMBL" id="GFN78373.1"/>
    </source>
</evidence>
<dbReference type="Proteomes" id="UP000735302">
    <property type="component" value="Unassembled WGS sequence"/>
</dbReference>
<sequence>MEYQSAKGNQKTPYSDQRTEPFKSEPCETVWQGSRHFTSDDHLIIYSGRTIGPVRVAVILKKQTKQSLTMKRYWRDFLPYILKQNLSEHLSCNSMHLQ</sequence>
<comment type="caution">
    <text evidence="2">The sequence shown here is derived from an EMBL/GenBank/DDBJ whole genome shotgun (WGS) entry which is preliminary data.</text>
</comment>
<gene>
    <name evidence="2" type="ORF">PoB_000487900</name>
</gene>
<reference evidence="2 3" key="1">
    <citation type="journal article" date="2021" name="Elife">
        <title>Chloroplast acquisition without the gene transfer in kleptoplastic sea slugs, Plakobranchus ocellatus.</title>
        <authorList>
            <person name="Maeda T."/>
            <person name="Takahashi S."/>
            <person name="Yoshida T."/>
            <person name="Shimamura S."/>
            <person name="Takaki Y."/>
            <person name="Nagai Y."/>
            <person name="Toyoda A."/>
            <person name="Suzuki Y."/>
            <person name="Arimoto A."/>
            <person name="Ishii H."/>
            <person name="Satoh N."/>
            <person name="Nishiyama T."/>
            <person name="Hasebe M."/>
            <person name="Maruyama T."/>
            <person name="Minagawa J."/>
            <person name="Obokata J."/>
            <person name="Shigenobu S."/>
        </authorList>
    </citation>
    <scope>NUCLEOTIDE SEQUENCE [LARGE SCALE GENOMIC DNA]</scope>
</reference>
<organism evidence="2 3">
    <name type="scientific">Plakobranchus ocellatus</name>
    <dbReference type="NCBI Taxonomy" id="259542"/>
    <lineage>
        <taxon>Eukaryota</taxon>
        <taxon>Metazoa</taxon>
        <taxon>Spiralia</taxon>
        <taxon>Lophotrochozoa</taxon>
        <taxon>Mollusca</taxon>
        <taxon>Gastropoda</taxon>
        <taxon>Heterobranchia</taxon>
        <taxon>Euthyneura</taxon>
        <taxon>Panpulmonata</taxon>
        <taxon>Sacoglossa</taxon>
        <taxon>Placobranchoidea</taxon>
        <taxon>Plakobranchidae</taxon>
        <taxon>Plakobranchus</taxon>
    </lineage>
</organism>
<keyword evidence="3" id="KW-1185">Reference proteome</keyword>
<name>A0AAV3Y617_9GAST</name>
<accession>A0AAV3Y617</accession>
<protein>
    <submittedName>
        <fullName evidence="2">Uncharacterized protein</fullName>
    </submittedName>
</protein>
<dbReference type="AlphaFoldDB" id="A0AAV3Y617"/>
<evidence type="ECO:0000256" key="1">
    <source>
        <dbReference type="SAM" id="MobiDB-lite"/>
    </source>
</evidence>